<accession>A0A1V5ZQP6</accession>
<protein>
    <submittedName>
        <fullName evidence="3">Chaperone protein DnaK</fullName>
    </submittedName>
</protein>
<proteinExistence type="predicted"/>
<gene>
    <name evidence="3" type="primary">dnaK_1</name>
    <name evidence="3" type="ORF">BWY04_00061</name>
</gene>
<evidence type="ECO:0000256" key="2">
    <source>
        <dbReference type="ARBA" id="ARBA00022840"/>
    </source>
</evidence>
<keyword evidence="2" id="KW-0067">ATP-binding</keyword>
<dbReference type="SUPFAM" id="SSF53067">
    <property type="entry name" value="Actin-like ATPase domain"/>
    <property type="match status" value="1"/>
</dbReference>
<keyword evidence="1" id="KW-0547">Nucleotide-binding</keyword>
<dbReference type="Proteomes" id="UP000485621">
    <property type="component" value="Unassembled WGS sequence"/>
</dbReference>
<dbReference type="InterPro" id="IPR013126">
    <property type="entry name" value="Hsp_70_fam"/>
</dbReference>
<dbReference type="GO" id="GO:0140662">
    <property type="term" value="F:ATP-dependent protein folding chaperone"/>
    <property type="evidence" value="ECO:0007669"/>
    <property type="project" value="InterPro"/>
</dbReference>
<reference evidence="3" key="1">
    <citation type="submission" date="2017-02" db="EMBL/GenBank/DDBJ databases">
        <title>Delving into the versatile metabolic prowess of the omnipresent phylum Bacteroidetes.</title>
        <authorList>
            <person name="Nobu M.K."/>
            <person name="Mei R."/>
            <person name="Narihiro T."/>
            <person name="Kuroda K."/>
            <person name="Liu W.-T."/>
        </authorList>
    </citation>
    <scope>NUCLEOTIDE SEQUENCE</scope>
    <source>
        <strain evidence="3">ADurb.Bin160</strain>
    </source>
</reference>
<dbReference type="InterPro" id="IPR043129">
    <property type="entry name" value="ATPase_NBD"/>
</dbReference>
<dbReference type="Pfam" id="PF00012">
    <property type="entry name" value="HSP70"/>
    <property type="match status" value="1"/>
</dbReference>
<organism evidence="3">
    <name type="scientific">candidate division CPR1 bacterium ADurb.Bin160</name>
    <dbReference type="NCBI Taxonomy" id="1852826"/>
    <lineage>
        <taxon>Bacteria</taxon>
        <taxon>candidate division CPR1</taxon>
    </lineage>
</organism>
<name>A0A1V5ZQP6_9BACT</name>
<dbReference type="Gene3D" id="3.90.640.10">
    <property type="entry name" value="Actin, Chain A, domain 4"/>
    <property type="match status" value="1"/>
</dbReference>
<dbReference type="Gene3D" id="3.30.420.40">
    <property type="match status" value="1"/>
</dbReference>
<sequence length="49" mass="5408">MTILEIGSEGTFQVLSTSGDTQLGGKDFDQKIINYLIDAFKTKEGIDLR</sequence>
<dbReference type="EMBL" id="MWDB01000001">
    <property type="protein sequence ID" value="OQB42625.1"/>
    <property type="molecule type" value="Genomic_DNA"/>
</dbReference>
<dbReference type="AlphaFoldDB" id="A0A1V5ZQP6"/>
<comment type="caution">
    <text evidence="3">The sequence shown here is derived from an EMBL/GenBank/DDBJ whole genome shotgun (WGS) entry which is preliminary data.</text>
</comment>
<evidence type="ECO:0000313" key="3">
    <source>
        <dbReference type="EMBL" id="OQB42625.1"/>
    </source>
</evidence>
<dbReference type="GO" id="GO:0005524">
    <property type="term" value="F:ATP binding"/>
    <property type="evidence" value="ECO:0007669"/>
    <property type="project" value="UniProtKB-KW"/>
</dbReference>
<evidence type="ECO:0000256" key="1">
    <source>
        <dbReference type="ARBA" id="ARBA00022741"/>
    </source>
</evidence>